<comment type="caution">
    <text evidence="1">The sequence shown here is derived from an EMBL/GenBank/DDBJ whole genome shotgun (WGS) entry which is preliminary data.</text>
</comment>
<gene>
    <name evidence="1" type="ORF">E0946_05320</name>
</gene>
<keyword evidence="2" id="KW-1185">Reference proteome</keyword>
<organism evidence="1 2">
    <name type="scientific">Candidatus Syntrophosphaera thermopropionivorans</name>
    <dbReference type="NCBI Taxonomy" id="2593015"/>
    <lineage>
        <taxon>Bacteria</taxon>
        <taxon>Pseudomonadati</taxon>
        <taxon>Candidatus Cloacimonadota</taxon>
        <taxon>Candidatus Cloacimonadia</taxon>
        <taxon>Candidatus Cloacimonadales</taxon>
        <taxon>Candidatus Cloacimonadaceae</taxon>
        <taxon>Candidatus Syntrophosphaera</taxon>
    </lineage>
</organism>
<evidence type="ECO:0000313" key="2">
    <source>
        <dbReference type="Proteomes" id="UP000294588"/>
    </source>
</evidence>
<name>A0AC61QIK2_9BACT</name>
<accession>A0AC61QIK2</accession>
<evidence type="ECO:0000313" key="1">
    <source>
        <dbReference type="EMBL" id="TDF72783.1"/>
    </source>
</evidence>
<protein>
    <submittedName>
        <fullName evidence="1">Uncharacterized protein</fullName>
    </submittedName>
</protein>
<proteinExistence type="predicted"/>
<reference evidence="1" key="1">
    <citation type="submission" date="2019-03" db="EMBL/GenBank/DDBJ databases">
        <title>Candidatus Syntrophosphaera thermopropionivorans: a novel player in syntrophic propionate oxidation during anaerobic digestion.</title>
        <authorList>
            <person name="Dyksma S."/>
        </authorList>
    </citation>
    <scope>NUCLEOTIDE SEQUENCE</scope>
    <source>
        <strain evidence="1">W5</strain>
    </source>
</reference>
<dbReference type="Proteomes" id="UP000294588">
    <property type="component" value="Unassembled WGS sequence"/>
</dbReference>
<sequence>MKMNILFGHLFWGILVILIGISLILKGFNISFPLFKIFIAIIIILLGVKLLIGGWGNTKKKEAQTRFYSTTENEYNAIFASQKLDLTSIEPDASPIEINAVFASFVVEIPDDINFDFSTTAFCGSIDLPEDEPKDKTKVRGTVKIEANAVFGKITFIIKPHQSSSEQEI</sequence>
<dbReference type="EMBL" id="SMOG01000016">
    <property type="protein sequence ID" value="TDF72783.1"/>
    <property type="molecule type" value="Genomic_DNA"/>
</dbReference>